<proteinExistence type="predicted"/>
<evidence type="ECO:0000313" key="1">
    <source>
        <dbReference type="EMBL" id="GAA4361531.1"/>
    </source>
</evidence>
<dbReference type="EMBL" id="BAABFV010000001">
    <property type="protein sequence ID" value="GAA4361531.1"/>
    <property type="molecule type" value="Genomic_DNA"/>
</dbReference>
<evidence type="ECO:0008006" key="3">
    <source>
        <dbReference type="Google" id="ProtNLM"/>
    </source>
</evidence>
<gene>
    <name evidence="1" type="ORF">GCM10023151_14870</name>
</gene>
<evidence type="ECO:0000313" key="2">
    <source>
        <dbReference type="Proteomes" id="UP001501011"/>
    </source>
</evidence>
<name>A0ABP8IKQ0_9GAMM</name>
<organism evidence="1 2">
    <name type="scientific">Kangiella marina</name>
    <dbReference type="NCBI Taxonomy" id="1079178"/>
    <lineage>
        <taxon>Bacteria</taxon>
        <taxon>Pseudomonadati</taxon>
        <taxon>Pseudomonadota</taxon>
        <taxon>Gammaproteobacteria</taxon>
        <taxon>Kangiellales</taxon>
        <taxon>Kangiellaceae</taxon>
        <taxon>Kangiella</taxon>
    </lineage>
</organism>
<dbReference type="RefSeq" id="WP_345292577.1">
    <property type="nucleotide sequence ID" value="NZ_BAABFV010000001.1"/>
</dbReference>
<dbReference type="Proteomes" id="UP001501011">
    <property type="component" value="Unassembled WGS sequence"/>
</dbReference>
<keyword evidence="2" id="KW-1185">Reference proteome</keyword>
<reference evidence="2" key="1">
    <citation type="journal article" date="2019" name="Int. J. Syst. Evol. Microbiol.">
        <title>The Global Catalogue of Microorganisms (GCM) 10K type strain sequencing project: providing services to taxonomists for standard genome sequencing and annotation.</title>
        <authorList>
            <consortium name="The Broad Institute Genomics Platform"/>
            <consortium name="The Broad Institute Genome Sequencing Center for Infectious Disease"/>
            <person name="Wu L."/>
            <person name="Ma J."/>
        </authorList>
    </citation>
    <scope>NUCLEOTIDE SEQUENCE [LARGE SCALE GENOMIC DNA]</scope>
    <source>
        <strain evidence="2">JCM 17728</strain>
    </source>
</reference>
<sequence>MRYLIVLMLLTTGLQASEMDKQPPCSATEYRQFDFWIGEWEVFSPKGQKVGENTIEKILGGCSLQESWRGASGNIGHSYNIYDQTKSQWHQTWVDNGGTLLKLNGGMEGDSMVMSGVTQGKSGAVMNKISWTPEEGNVRQVWQVSTDEGKTWQTVFDGLYKKKAGES</sequence>
<protein>
    <recommendedName>
        <fullName evidence="3">DUF1579 domain-containing protein</fullName>
    </recommendedName>
</protein>
<accession>A0ABP8IKQ0</accession>
<comment type="caution">
    <text evidence="1">The sequence shown here is derived from an EMBL/GenBank/DDBJ whole genome shotgun (WGS) entry which is preliminary data.</text>
</comment>